<protein>
    <recommendedName>
        <fullName evidence="3">SWIM-type domain-containing protein</fullName>
    </recommendedName>
</protein>
<organism evidence="1 2">
    <name type="scientific">Kineothrix sedimenti</name>
    <dbReference type="NCBI Taxonomy" id="3123317"/>
    <lineage>
        <taxon>Bacteria</taxon>
        <taxon>Bacillati</taxon>
        <taxon>Bacillota</taxon>
        <taxon>Clostridia</taxon>
        <taxon>Lachnospirales</taxon>
        <taxon>Lachnospiraceae</taxon>
        <taxon>Kineothrix</taxon>
    </lineage>
</organism>
<keyword evidence="2" id="KW-1185">Reference proteome</keyword>
<gene>
    <name evidence="1" type="ORF">V6984_09170</name>
</gene>
<dbReference type="EMBL" id="CP146256">
    <property type="protein sequence ID" value="XAH75907.1"/>
    <property type="molecule type" value="Genomic_DNA"/>
</dbReference>
<evidence type="ECO:0000313" key="1">
    <source>
        <dbReference type="EMBL" id="XAH75907.1"/>
    </source>
</evidence>
<evidence type="ECO:0008006" key="3">
    <source>
        <dbReference type="Google" id="ProtNLM"/>
    </source>
</evidence>
<name>A0ABZ3F1V1_9FIRM</name>
<dbReference type="RefSeq" id="WP_342759483.1">
    <property type="nucleotide sequence ID" value="NZ_CP146256.1"/>
</dbReference>
<accession>A0ABZ3F1V1</accession>
<dbReference type="Proteomes" id="UP001451571">
    <property type="component" value="Chromosome"/>
</dbReference>
<proteinExistence type="predicted"/>
<evidence type="ECO:0000313" key="2">
    <source>
        <dbReference type="Proteomes" id="UP001451571"/>
    </source>
</evidence>
<sequence>MDEIKYGYTSAIYCDVAKYTCLMPVEYIKTSGGYKKSQMACSHIASGECNRGMSCKHYMEAKDIIEEYLLKDKIM</sequence>
<reference evidence="1 2" key="1">
    <citation type="submission" date="2024-02" db="EMBL/GenBank/DDBJ databases">
        <title>Bacterial strain from lacustrine sediment.</title>
        <authorList>
            <person name="Petit C."/>
            <person name="Fadhlaoui K."/>
        </authorList>
    </citation>
    <scope>NUCLEOTIDE SEQUENCE [LARGE SCALE GENOMIC DNA]</scope>
    <source>
        <strain evidence="1 2">IPX-CK</strain>
    </source>
</reference>